<dbReference type="SMART" id="SM00506">
    <property type="entry name" value="A1pp"/>
    <property type="match status" value="1"/>
</dbReference>
<reference evidence="3 4" key="1">
    <citation type="submission" date="2014-07" db="EMBL/GenBank/DDBJ databases">
        <authorList>
            <person name="McCorrison J."/>
            <person name="Sanka R."/>
            <person name="Torralba M."/>
            <person name="Gillis M."/>
            <person name="Haft D.H."/>
            <person name="Methe B."/>
            <person name="Sutton G."/>
            <person name="Nelson K.E."/>
        </authorList>
    </citation>
    <scope>NUCLEOTIDE SEQUENCE [LARGE SCALE GENOMIC DNA]</scope>
    <source>
        <strain evidence="3 4">S9-PR14</strain>
    </source>
</reference>
<comment type="catalytic activity">
    <reaction evidence="1">
        <text>an N-(ADP-alpha-D-ribosyl)-thymidine in DNA + H2O = a thymidine in DNA + ADP-D-ribose</text>
        <dbReference type="Rhea" id="RHEA:71655"/>
        <dbReference type="Rhea" id="RHEA-COMP:13556"/>
        <dbReference type="Rhea" id="RHEA-COMP:18051"/>
        <dbReference type="ChEBI" id="CHEBI:15377"/>
        <dbReference type="ChEBI" id="CHEBI:57967"/>
        <dbReference type="ChEBI" id="CHEBI:137386"/>
        <dbReference type="ChEBI" id="CHEBI:191199"/>
    </reaction>
    <physiologicalReaction direction="left-to-right" evidence="1">
        <dbReference type="Rhea" id="RHEA:71656"/>
    </physiologicalReaction>
</comment>
<sequence>MISYTTGNLFDSHAQALVNTVNTQGVMGKGIALQFKERYPNNYKSYRQACKDQKVVIGKMFITEEREMDGNKRLIINFPTKQHWRNSSQYSYISSGLQDLRQEIIDRDVASIAIPALGSCNGGLDWNNVKRMIEEYLHDLDCQIMIYEPNALIIDRMKKEKAKLTPARAMLLSVLCDMVLEDGTPSEFAAEKIAFFLQEFGAKDAFRLQFQKGYYGPYSGKVKYVLHYLNGSYIMGMETMNNKPFDEFWVTGDAANVVSEYLQKKENQRWLGIAERTKEFLRGFYSNYMLELLATIAYLSKTDKTLLNAKTEEEKIETIGRDLAQWSNRKDKMFHKDKYIGMALQHLVDK</sequence>
<dbReference type="SUPFAM" id="SSF52949">
    <property type="entry name" value="Macro domain-like"/>
    <property type="match status" value="1"/>
</dbReference>
<dbReference type="InterPro" id="IPR043472">
    <property type="entry name" value="Macro_dom-like"/>
</dbReference>
<comment type="caution">
    <text evidence="3">The sequence shown here is derived from an EMBL/GenBank/DDBJ whole genome shotgun (WGS) entry which is preliminary data.</text>
</comment>
<dbReference type="Gene3D" id="3.40.220.10">
    <property type="entry name" value="Leucine Aminopeptidase, subunit E, domain 1"/>
    <property type="match status" value="1"/>
</dbReference>
<accession>A0A098YSV8</accession>
<proteinExistence type="predicted"/>
<dbReference type="EMBL" id="JRPQ01000072">
    <property type="protein sequence ID" value="KGI22392.1"/>
    <property type="molecule type" value="Genomic_DNA"/>
</dbReference>
<dbReference type="PANTHER" id="PTHR12521:SF0">
    <property type="entry name" value="ADP-RIBOSE GLYCOHYDROLASE OARD1"/>
    <property type="match status" value="1"/>
</dbReference>
<dbReference type="InterPro" id="IPR002589">
    <property type="entry name" value="Macro_dom"/>
</dbReference>
<dbReference type="Proteomes" id="UP000029723">
    <property type="component" value="Unassembled WGS sequence"/>
</dbReference>
<evidence type="ECO:0000259" key="2">
    <source>
        <dbReference type="PROSITE" id="PS51154"/>
    </source>
</evidence>
<gene>
    <name evidence="3" type="ORF">HMPREF9304_04975</name>
</gene>
<evidence type="ECO:0000313" key="3">
    <source>
        <dbReference type="EMBL" id="KGI22392.1"/>
    </source>
</evidence>
<dbReference type="InterPro" id="IPR050892">
    <property type="entry name" value="ADP-ribose_metab_enzymes"/>
</dbReference>
<dbReference type="RefSeq" id="WP_036926897.1">
    <property type="nucleotide sequence ID" value="NZ_JRPQ01000072.1"/>
</dbReference>
<dbReference type="GO" id="GO:0140291">
    <property type="term" value="P:peptidyl-glutamate ADP-deribosylation"/>
    <property type="evidence" value="ECO:0007669"/>
    <property type="project" value="TreeGrafter"/>
</dbReference>
<dbReference type="PANTHER" id="PTHR12521">
    <property type="entry name" value="PROTEIN C6ORF130"/>
    <property type="match status" value="1"/>
</dbReference>
<dbReference type="PROSITE" id="PS51154">
    <property type="entry name" value="MACRO"/>
    <property type="match status" value="1"/>
</dbReference>
<dbReference type="Pfam" id="PF01661">
    <property type="entry name" value="Macro"/>
    <property type="match status" value="1"/>
</dbReference>
<dbReference type="OrthoDB" id="9780211at2"/>
<organism evidence="3 4">
    <name type="scientific">Hoylesella timonensis S9-PR14</name>
    <dbReference type="NCBI Taxonomy" id="1401062"/>
    <lineage>
        <taxon>Bacteria</taxon>
        <taxon>Pseudomonadati</taxon>
        <taxon>Bacteroidota</taxon>
        <taxon>Bacteroidia</taxon>
        <taxon>Bacteroidales</taxon>
        <taxon>Prevotellaceae</taxon>
        <taxon>Hoylesella</taxon>
    </lineage>
</organism>
<feature type="domain" description="Macro" evidence="2">
    <location>
        <begin position="1"/>
        <end position="155"/>
    </location>
</feature>
<evidence type="ECO:0000313" key="4">
    <source>
        <dbReference type="Proteomes" id="UP000029723"/>
    </source>
</evidence>
<evidence type="ECO:0000256" key="1">
    <source>
        <dbReference type="ARBA" id="ARBA00035885"/>
    </source>
</evidence>
<protein>
    <recommendedName>
        <fullName evidence="2">Macro domain-containing protein</fullName>
    </recommendedName>
</protein>
<name>A0A098YSV8_9BACT</name>
<dbReference type="AlphaFoldDB" id="A0A098YSV8"/>
<dbReference type="CDD" id="cd02901">
    <property type="entry name" value="Macro_Poa1p-like"/>
    <property type="match status" value="1"/>
</dbReference>